<reference evidence="2" key="1">
    <citation type="submission" date="2020-05" db="EMBL/GenBank/DDBJ databases">
        <authorList>
            <person name="Chiriac C."/>
            <person name="Salcher M."/>
            <person name="Ghai R."/>
            <person name="Kavagutti S V."/>
        </authorList>
    </citation>
    <scope>NUCLEOTIDE SEQUENCE</scope>
</reference>
<dbReference type="SMART" id="SM00636">
    <property type="entry name" value="Glyco_18"/>
    <property type="match status" value="1"/>
</dbReference>
<dbReference type="GO" id="GO:0005975">
    <property type="term" value="P:carbohydrate metabolic process"/>
    <property type="evidence" value="ECO:0007669"/>
    <property type="project" value="InterPro"/>
</dbReference>
<dbReference type="InterPro" id="IPR011583">
    <property type="entry name" value="Chitinase_II/V-like_cat"/>
</dbReference>
<dbReference type="PANTHER" id="PTHR46066">
    <property type="entry name" value="CHITINASE DOMAIN-CONTAINING PROTEIN 1 FAMILY MEMBER"/>
    <property type="match status" value="1"/>
</dbReference>
<dbReference type="InterPro" id="IPR017853">
    <property type="entry name" value="GH"/>
</dbReference>
<name>A0A6J7E2W5_9ZZZZ</name>
<evidence type="ECO:0000259" key="1">
    <source>
        <dbReference type="PROSITE" id="PS51910"/>
    </source>
</evidence>
<proteinExistence type="predicted"/>
<dbReference type="GO" id="GO:0008061">
    <property type="term" value="F:chitin binding"/>
    <property type="evidence" value="ECO:0007669"/>
    <property type="project" value="InterPro"/>
</dbReference>
<dbReference type="EMBL" id="CAFBLS010000101">
    <property type="protein sequence ID" value="CAB4875420.1"/>
    <property type="molecule type" value="Genomic_DNA"/>
</dbReference>
<dbReference type="PROSITE" id="PS51910">
    <property type="entry name" value="GH18_2"/>
    <property type="match status" value="1"/>
</dbReference>
<protein>
    <submittedName>
        <fullName evidence="2">Unannotated protein</fullName>
    </submittedName>
</protein>
<dbReference type="InterPro" id="IPR001223">
    <property type="entry name" value="Glyco_hydro18_cat"/>
</dbReference>
<sequence>MRRAFISLITGIGLLATLLVAAPLAQADTPRIAAGWLPYWMTSPTRPAGVNSAVANADLLSDVSPFWYSAMQGGAAGVQVKVNPNFTNSAANMAWALGQLRGAGLRVVPAIADSSGKGTMAAVLANPATRSAHVADLVNTVLSNGYDGIDLDYETFAFSDGRASWAATQPNWTAFVQELGGALHAQGKSLTVTIPPPCSTTNACGPTEGYWVYNMTGIAPFVDHIRIMAYDFHVQGIGAIAPMPWVRAIVAYAASVIPPEKVQIGVPTYGRSWTKRTASNGYQLSGTCPASGSAAYKTLTSMVSTTDADIPGVLATVGVDPATVQWDPVAQESWVEYDKPVAWTDASGASQTCTARRIMWWVGPQAVLARTQLVGEFGLGGAAYWTIGGDDPAQWPLIRAYAQQLAPAATEVTVTAAPEVAFNTPLSIAAAVTSAGAPVTGVDASLQFKKPKAAAWTTVATSPVGADGSVAFAPNATELGAWRIFVPGVAGRAEQASAPVAVQIASAVKATPKKKVVKSRVQVTVRAVALPGHRKQVILVQLQRGARWKTVGRALTDGRGIAKIVIEAQKKAGVYSYRAQAQPKAGYGSGLSEPFTIRVK</sequence>
<organism evidence="2">
    <name type="scientific">freshwater metagenome</name>
    <dbReference type="NCBI Taxonomy" id="449393"/>
    <lineage>
        <taxon>unclassified sequences</taxon>
        <taxon>metagenomes</taxon>
        <taxon>ecological metagenomes</taxon>
    </lineage>
</organism>
<feature type="domain" description="GH18" evidence="1">
    <location>
        <begin position="30"/>
        <end position="408"/>
    </location>
</feature>
<evidence type="ECO:0000313" key="2">
    <source>
        <dbReference type="EMBL" id="CAB4875420.1"/>
    </source>
</evidence>
<dbReference type="SUPFAM" id="SSF51445">
    <property type="entry name" value="(Trans)glycosidases"/>
    <property type="match status" value="1"/>
</dbReference>
<dbReference type="Pfam" id="PF00704">
    <property type="entry name" value="Glyco_hydro_18"/>
    <property type="match status" value="1"/>
</dbReference>
<gene>
    <name evidence="2" type="ORF">UFOPK3402_00928</name>
</gene>
<dbReference type="AlphaFoldDB" id="A0A6J7E2W5"/>
<accession>A0A6J7E2W5</accession>
<dbReference type="PANTHER" id="PTHR46066:SF2">
    <property type="entry name" value="CHITINASE DOMAIN-CONTAINING PROTEIN 1"/>
    <property type="match status" value="1"/>
</dbReference>
<dbReference type="Gene3D" id="3.20.20.80">
    <property type="entry name" value="Glycosidases"/>
    <property type="match status" value="1"/>
</dbReference>